<dbReference type="Proteomes" id="UP000268321">
    <property type="component" value="Unassembled WGS sequence"/>
</dbReference>
<accession>A0A4P9ZFR7</accession>
<name>A0A4P9ZFR7_9ASCO</name>
<dbReference type="AlphaFoldDB" id="A0A4P9ZFR7"/>
<keyword evidence="2" id="KW-1185">Reference proteome</keyword>
<dbReference type="EMBL" id="ML004436">
    <property type="protein sequence ID" value="RKP31896.1"/>
    <property type="molecule type" value="Genomic_DNA"/>
</dbReference>
<proteinExistence type="predicted"/>
<dbReference type="OrthoDB" id="4094547at2759"/>
<reference evidence="2" key="1">
    <citation type="journal article" date="2018" name="Nat. Microbiol.">
        <title>Leveraging single-cell genomics to expand the fungal tree of life.</title>
        <authorList>
            <person name="Ahrendt S.R."/>
            <person name="Quandt C.A."/>
            <person name="Ciobanu D."/>
            <person name="Clum A."/>
            <person name="Salamov A."/>
            <person name="Andreopoulos B."/>
            <person name="Cheng J.F."/>
            <person name="Woyke T."/>
            <person name="Pelin A."/>
            <person name="Henrissat B."/>
            <person name="Reynolds N.K."/>
            <person name="Benny G.L."/>
            <person name="Smith M.E."/>
            <person name="James T.Y."/>
            <person name="Grigoriev I.V."/>
        </authorList>
    </citation>
    <scope>NUCLEOTIDE SEQUENCE [LARGE SCALE GENOMIC DNA]</scope>
    <source>
        <strain evidence="2">Baker2002</strain>
    </source>
</reference>
<evidence type="ECO:0000313" key="1">
    <source>
        <dbReference type="EMBL" id="RKP31896.1"/>
    </source>
</evidence>
<protein>
    <submittedName>
        <fullName evidence="1">Uncharacterized protein</fullName>
    </submittedName>
</protein>
<evidence type="ECO:0000313" key="2">
    <source>
        <dbReference type="Proteomes" id="UP000268321"/>
    </source>
</evidence>
<sequence length="338" mass="40285">MRYVLSLKRLYRKPPVILPQPYTLFLWPFLYDYDGTRFEACDLFLAALGFKIHAQDRRLWNKLPHEQKQIFSTVTLDVHRHFARIRHGYAVAHASTNDENPFYELSLYPWEIIKDKLRSKVALASDVYDWHIQEAFLCTKQWMSPKNVYVGDATINGRELQEFADLLPAEQAKYVQISDRKSRYIDYRDAVHANRPFASCAFKVFVGERKSDNYDVWTQKLKQLSKQWKRMLPQERAAYGPERMPLRRRDYKEFILEQRTALVMDYIFEYGTVRDFSGDWRKWRHDVAGDLNYLDKIYSPVVVMSDKRYNITFRDRIPSSVEEMQEIARQYNSPTAVS</sequence>
<gene>
    <name evidence="1" type="ORF">METBISCDRAFT_26199</name>
</gene>
<organism evidence="1 2">
    <name type="scientific">Metschnikowia bicuspidata</name>
    <dbReference type="NCBI Taxonomy" id="27322"/>
    <lineage>
        <taxon>Eukaryota</taxon>
        <taxon>Fungi</taxon>
        <taxon>Dikarya</taxon>
        <taxon>Ascomycota</taxon>
        <taxon>Saccharomycotina</taxon>
        <taxon>Pichiomycetes</taxon>
        <taxon>Metschnikowiaceae</taxon>
        <taxon>Metschnikowia</taxon>
    </lineage>
</organism>